<keyword evidence="2" id="KW-0472">Membrane</keyword>
<feature type="region of interest" description="Disordered" evidence="1">
    <location>
        <begin position="360"/>
        <end position="381"/>
    </location>
</feature>
<feature type="compositionally biased region" description="Basic and acidic residues" evidence="1">
    <location>
        <begin position="421"/>
        <end position="434"/>
    </location>
</feature>
<feature type="compositionally biased region" description="Low complexity" evidence="1">
    <location>
        <begin position="947"/>
        <end position="966"/>
    </location>
</feature>
<feature type="compositionally biased region" description="Low complexity" evidence="1">
    <location>
        <begin position="879"/>
        <end position="905"/>
    </location>
</feature>
<sequence length="1264" mass="134931">MTNNARFHAILASLLPLLPLLFPEEPDDSGVELWPWVAAPFPKARTPQYISASFSIGSSSKYPIAREINASLTPETLADALTEPWDDPPPVFEALEIIWKSMHHYISRVNTPTSSRLAGATIILLVAVVMLLSISRRILKPPGRTLKPLVLAILDDDTTAPMGDKDSVMVSTCGEQSRVLISLLSGPVSSRQQVSSSSHSSITLGAAAQDLVLDDRSVAARGSLHMPDRSQPSVPTNVERASSTQRPVLGDSPHRLRSPSSPRSTTTQEASSIKLTSAHDVAPPATVHNCATSPVLSCSEASSVQSVLLLDDCSTSQLGCHIGLPSLLRTGEEQDARPPRSSWSLEKACEKAPFECDAPVSPAPDDYWTAPPSPHPQPQRHTDFEPRIFLPQPPILLTQDQLKAAPPLITDEVINGVPTDVSEKTEEPESDHDSPSTPRARWFSGIRGGRLAMVDDRGITYGAKKRRPTDGVISSPETDTFTGFPLMMPQPILGVVAPLLTMTARESRTSGVDAAAEEEQPEDTDHSGDETHPGFLSESPAPAAADEDPGSDSPSIHVLRSGSPSSILSVMRDSEEAHLFTSASAAGPVYAPVDIDDGNDARDAREAAEVEDHLSSPFDGESTESPSRGRSPEPVRLTASVPLDTEVNTLAEVEPSPSLASRSRKGPPTFATAQTPPRRKLSRSHSRRSTSVVVASSGLVGGRPFALTPQGIDYAAEQLEAEVAGGERGRRCRRESITAEARAKHVDRSIVRRDYEVRDERRNHLEHVPARVARDILDGARYPPLASGVQERRAVCEIGRSRTKTIARSTSSVRLEATPASASRSRSASVGPSSKVSRATSEPPMQRVGSECPGQDNTVPNQGKRPPKLGRTSYSDIVAQSKTRQSRSRTQSARSLASVSAASSAREGSTTVENLPTEEQAVSDPKGKGRAIDETAAEGELTEPACSKPSSPLSNSASDFSSFIPSRVGPVRKDSVDLKAGTSLRTYQLRVIAQRSIIEKLLRRGESEHVSRAIASTVSLAKSSLGDTDAASSAPLRLPAATCNATDSTGDYGFSTRGLSSQIPAAHEQDLSEPAPHRQDKRLKSIPLPSRRDRLPSALATPAFSFAVLGDYCDETQDLIATSRGDIPWSPSLGSSVTVRLGSSSSLTSIGSDSHMRQSSAPTPCSPDVPTTFKPFSPSVSQAGFSSDEGEQGLMRPDVPASSSWTFDTHKGTDAGTPNRGHQTVPQARRRASTNSMGAQAAGEPSTRLTGGRFDGMKRNVLVH</sequence>
<evidence type="ECO:0000313" key="5">
    <source>
        <dbReference type="Proteomes" id="UP000308197"/>
    </source>
</evidence>
<keyword evidence="5" id="KW-1185">Reference proteome</keyword>
<feature type="compositionally biased region" description="Basic residues" evidence="1">
    <location>
        <begin position="677"/>
        <end position="688"/>
    </location>
</feature>
<feature type="compositionally biased region" description="Basic and acidic residues" evidence="1">
    <location>
        <begin position="1067"/>
        <end position="1078"/>
    </location>
</feature>
<evidence type="ECO:0000313" key="4">
    <source>
        <dbReference type="EMBL" id="TFK80309.1"/>
    </source>
</evidence>
<feature type="region of interest" description="Disordered" evidence="1">
    <location>
        <begin position="1143"/>
        <end position="1264"/>
    </location>
</feature>
<feature type="compositionally biased region" description="Low complexity" evidence="1">
    <location>
        <begin position="819"/>
        <end position="838"/>
    </location>
</feature>
<reference evidence="4 5" key="1">
    <citation type="journal article" date="2019" name="Nat. Ecol. Evol.">
        <title>Megaphylogeny resolves global patterns of mushroom evolution.</title>
        <authorList>
            <person name="Varga T."/>
            <person name="Krizsan K."/>
            <person name="Foldi C."/>
            <person name="Dima B."/>
            <person name="Sanchez-Garcia M."/>
            <person name="Sanchez-Ramirez S."/>
            <person name="Szollosi G.J."/>
            <person name="Szarkandi J.G."/>
            <person name="Papp V."/>
            <person name="Albert L."/>
            <person name="Andreopoulos W."/>
            <person name="Angelini C."/>
            <person name="Antonin V."/>
            <person name="Barry K.W."/>
            <person name="Bougher N.L."/>
            <person name="Buchanan P."/>
            <person name="Buyck B."/>
            <person name="Bense V."/>
            <person name="Catcheside P."/>
            <person name="Chovatia M."/>
            <person name="Cooper J."/>
            <person name="Damon W."/>
            <person name="Desjardin D."/>
            <person name="Finy P."/>
            <person name="Geml J."/>
            <person name="Haridas S."/>
            <person name="Hughes K."/>
            <person name="Justo A."/>
            <person name="Karasinski D."/>
            <person name="Kautmanova I."/>
            <person name="Kiss B."/>
            <person name="Kocsube S."/>
            <person name="Kotiranta H."/>
            <person name="LaButti K.M."/>
            <person name="Lechner B.E."/>
            <person name="Liimatainen K."/>
            <person name="Lipzen A."/>
            <person name="Lukacs Z."/>
            <person name="Mihaltcheva S."/>
            <person name="Morgado L.N."/>
            <person name="Niskanen T."/>
            <person name="Noordeloos M.E."/>
            <person name="Ohm R.A."/>
            <person name="Ortiz-Santana B."/>
            <person name="Ovrebo C."/>
            <person name="Racz N."/>
            <person name="Riley R."/>
            <person name="Savchenko A."/>
            <person name="Shiryaev A."/>
            <person name="Soop K."/>
            <person name="Spirin V."/>
            <person name="Szebenyi C."/>
            <person name="Tomsovsky M."/>
            <person name="Tulloss R.E."/>
            <person name="Uehling J."/>
            <person name="Grigoriev I.V."/>
            <person name="Vagvolgyi C."/>
            <person name="Papp T."/>
            <person name="Martin F.M."/>
            <person name="Miettinen O."/>
            <person name="Hibbett D.S."/>
            <person name="Nagy L.G."/>
        </authorList>
    </citation>
    <scope>NUCLEOTIDE SEQUENCE [LARGE SCALE GENOMIC DNA]</scope>
    <source>
        <strain evidence="4 5">HHB13444</strain>
    </source>
</reference>
<protein>
    <recommendedName>
        <fullName evidence="6">Proteophosphoglycan ppg4</fullName>
    </recommendedName>
</protein>
<accession>A0A5C3NU39</accession>
<feature type="compositionally biased region" description="Low complexity" evidence="1">
    <location>
        <begin position="258"/>
        <end position="267"/>
    </location>
</feature>
<feature type="compositionally biased region" description="Basic and acidic residues" evidence="1">
    <location>
        <begin position="523"/>
        <end position="532"/>
    </location>
</feature>
<keyword evidence="2" id="KW-0812">Transmembrane</keyword>
<evidence type="ECO:0000256" key="2">
    <source>
        <dbReference type="SAM" id="Phobius"/>
    </source>
</evidence>
<organism evidence="4 5">
    <name type="scientific">Polyporus arcularius HHB13444</name>
    <dbReference type="NCBI Taxonomy" id="1314778"/>
    <lineage>
        <taxon>Eukaryota</taxon>
        <taxon>Fungi</taxon>
        <taxon>Dikarya</taxon>
        <taxon>Basidiomycota</taxon>
        <taxon>Agaricomycotina</taxon>
        <taxon>Agaricomycetes</taxon>
        <taxon>Polyporales</taxon>
        <taxon>Polyporaceae</taxon>
        <taxon>Polyporus</taxon>
    </lineage>
</organism>
<feature type="region of interest" description="Disordered" evidence="1">
    <location>
        <begin position="1063"/>
        <end position="1094"/>
    </location>
</feature>
<evidence type="ECO:0008006" key="6">
    <source>
        <dbReference type="Google" id="ProtNLM"/>
    </source>
</evidence>
<dbReference type="EMBL" id="ML211803">
    <property type="protein sequence ID" value="TFK80309.1"/>
    <property type="molecule type" value="Genomic_DNA"/>
</dbReference>
<feature type="signal peptide" evidence="3">
    <location>
        <begin position="1"/>
        <end position="23"/>
    </location>
</feature>
<gene>
    <name evidence="4" type="ORF">K466DRAFT_667730</name>
</gene>
<feature type="region of interest" description="Disordered" evidence="1">
    <location>
        <begin position="222"/>
        <end position="274"/>
    </location>
</feature>
<feature type="compositionally biased region" description="Low complexity" evidence="1">
    <location>
        <begin position="1143"/>
        <end position="1153"/>
    </location>
</feature>
<keyword evidence="2" id="KW-1133">Transmembrane helix</keyword>
<feature type="compositionally biased region" description="Basic and acidic residues" evidence="1">
    <location>
        <begin position="604"/>
        <end position="614"/>
    </location>
</feature>
<dbReference type="InParanoid" id="A0A5C3NU39"/>
<feature type="region of interest" description="Disordered" evidence="1">
    <location>
        <begin position="419"/>
        <end position="442"/>
    </location>
</feature>
<feature type="transmembrane region" description="Helical" evidence="2">
    <location>
        <begin position="117"/>
        <end position="134"/>
    </location>
</feature>
<dbReference type="AlphaFoldDB" id="A0A5C3NU39"/>
<feature type="region of interest" description="Disordered" evidence="1">
    <location>
        <begin position="507"/>
        <end position="560"/>
    </location>
</feature>
<name>A0A5C3NU39_9APHY</name>
<evidence type="ECO:0000256" key="3">
    <source>
        <dbReference type="SAM" id="SignalP"/>
    </source>
</evidence>
<feature type="compositionally biased region" description="Polar residues" evidence="1">
    <location>
        <begin position="230"/>
        <end position="246"/>
    </location>
</feature>
<dbReference type="Proteomes" id="UP000308197">
    <property type="component" value="Unassembled WGS sequence"/>
</dbReference>
<proteinExistence type="predicted"/>
<feature type="region of interest" description="Disordered" evidence="1">
    <location>
        <begin position="604"/>
        <end position="690"/>
    </location>
</feature>
<evidence type="ECO:0000256" key="1">
    <source>
        <dbReference type="SAM" id="MobiDB-lite"/>
    </source>
</evidence>
<feature type="chain" id="PRO_5022679597" description="Proteophosphoglycan ppg4" evidence="3">
    <location>
        <begin position="24"/>
        <end position="1264"/>
    </location>
</feature>
<feature type="region of interest" description="Disordered" evidence="1">
    <location>
        <begin position="807"/>
        <end position="966"/>
    </location>
</feature>
<keyword evidence="3" id="KW-0732">Signal</keyword>